<dbReference type="InterPro" id="IPR015633">
    <property type="entry name" value="E2F"/>
</dbReference>
<feature type="compositionally biased region" description="Basic residues" evidence="7">
    <location>
        <begin position="100"/>
        <end position="110"/>
    </location>
</feature>
<dbReference type="SMART" id="SM01372">
    <property type="entry name" value="E2F_TDP"/>
    <property type="match status" value="1"/>
</dbReference>
<keyword evidence="6" id="KW-0539">Nucleus</keyword>
<keyword evidence="2 6" id="KW-0805">Transcription regulation</keyword>
<dbReference type="Proteomes" id="UP001187471">
    <property type="component" value="Unassembled WGS sequence"/>
</dbReference>
<comment type="caution">
    <text evidence="9">The sequence shown here is derived from an EMBL/GenBank/DDBJ whole genome shotgun (WGS) entry which is preliminary data.</text>
</comment>
<accession>A0AA88U520</accession>
<dbReference type="SUPFAM" id="SSF144074">
    <property type="entry name" value="E2F-DP heterodimerization region"/>
    <property type="match status" value="1"/>
</dbReference>
<dbReference type="AlphaFoldDB" id="A0AA88U520"/>
<dbReference type="InterPro" id="IPR036390">
    <property type="entry name" value="WH_DNA-bd_sf"/>
</dbReference>
<organism evidence="9 10">
    <name type="scientific">Escallonia rubra</name>
    <dbReference type="NCBI Taxonomy" id="112253"/>
    <lineage>
        <taxon>Eukaryota</taxon>
        <taxon>Viridiplantae</taxon>
        <taxon>Streptophyta</taxon>
        <taxon>Embryophyta</taxon>
        <taxon>Tracheophyta</taxon>
        <taxon>Spermatophyta</taxon>
        <taxon>Magnoliopsida</taxon>
        <taxon>eudicotyledons</taxon>
        <taxon>Gunneridae</taxon>
        <taxon>Pentapetalae</taxon>
        <taxon>asterids</taxon>
        <taxon>campanulids</taxon>
        <taxon>Escalloniales</taxon>
        <taxon>Escalloniaceae</taxon>
        <taxon>Escallonia</taxon>
    </lineage>
</organism>
<feature type="compositionally biased region" description="Polar residues" evidence="7">
    <location>
        <begin position="76"/>
        <end position="92"/>
    </location>
</feature>
<feature type="compositionally biased region" description="Pro residues" evidence="7">
    <location>
        <begin position="60"/>
        <end position="70"/>
    </location>
</feature>
<feature type="domain" description="E2F/DP family winged-helix DNA-binding" evidence="8">
    <location>
        <begin position="119"/>
        <end position="184"/>
    </location>
</feature>
<proteinExistence type="inferred from homology"/>
<keyword evidence="10" id="KW-1185">Reference proteome</keyword>
<dbReference type="InterPro" id="IPR032198">
    <property type="entry name" value="E2F_CC-MB"/>
</dbReference>
<dbReference type="GO" id="GO:0046983">
    <property type="term" value="F:protein dimerization activity"/>
    <property type="evidence" value="ECO:0007669"/>
    <property type="project" value="InterPro"/>
</dbReference>
<comment type="similarity">
    <text evidence="1 6">Belongs to the E2F/DP family.</text>
</comment>
<evidence type="ECO:0000256" key="4">
    <source>
        <dbReference type="ARBA" id="ARBA00023163"/>
    </source>
</evidence>
<dbReference type="Pfam" id="PF02319">
    <property type="entry name" value="WHD_E2F_TDP"/>
    <property type="match status" value="1"/>
</dbReference>
<dbReference type="Gene3D" id="1.10.10.10">
    <property type="entry name" value="Winged helix-like DNA-binding domain superfamily/Winged helix DNA-binding domain"/>
    <property type="match status" value="1"/>
</dbReference>
<keyword evidence="3 6" id="KW-0238">DNA-binding</keyword>
<evidence type="ECO:0000256" key="2">
    <source>
        <dbReference type="ARBA" id="ARBA00023015"/>
    </source>
</evidence>
<protein>
    <recommendedName>
        <fullName evidence="8">E2F/DP family winged-helix DNA-binding domain-containing protein</fullName>
    </recommendedName>
</protein>
<comment type="subcellular location">
    <subcellularLocation>
        <location evidence="6">Nucleus</location>
    </subcellularLocation>
</comment>
<dbReference type="GO" id="GO:0000981">
    <property type="term" value="F:DNA-binding transcription factor activity, RNA polymerase II-specific"/>
    <property type="evidence" value="ECO:0007669"/>
    <property type="project" value="TreeGrafter"/>
</dbReference>
<dbReference type="PANTHER" id="PTHR12081:SF51">
    <property type="entry name" value="TRANSCRIPTION FACTOR E2FC"/>
    <property type="match status" value="1"/>
</dbReference>
<dbReference type="GO" id="GO:0000978">
    <property type="term" value="F:RNA polymerase II cis-regulatory region sequence-specific DNA binding"/>
    <property type="evidence" value="ECO:0007669"/>
    <property type="project" value="InterPro"/>
</dbReference>
<evidence type="ECO:0000256" key="3">
    <source>
        <dbReference type="ARBA" id="ARBA00023125"/>
    </source>
</evidence>
<feature type="region of interest" description="Disordered" evidence="7">
    <location>
        <begin position="1"/>
        <end position="116"/>
    </location>
</feature>
<name>A0AA88U520_9ASTE</name>
<dbReference type="EMBL" id="JAVXUO010002582">
    <property type="protein sequence ID" value="KAK2971459.1"/>
    <property type="molecule type" value="Genomic_DNA"/>
</dbReference>
<reference evidence="9" key="1">
    <citation type="submission" date="2022-12" db="EMBL/GenBank/DDBJ databases">
        <title>Draft genome assemblies for two species of Escallonia (Escalloniales).</title>
        <authorList>
            <person name="Chanderbali A."/>
            <person name="Dervinis C."/>
            <person name="Anghel I."/>
            <person name="Soltis D."/>
            <person name="Soltis P."/>
            <person name="Zapata F."/>
        </authorList>
    </citation>
    <scope>NUCLEOTIDE SEQUENCE</scope>
    <source>
        <strain evidence="9">UCBG92.1500</strain>
        <tissue evidence="9">Leaf</tissue>
    </source>
</reference>
<dbReference type="Pfam" id="PF16421">
    <property type="entry name" value="E2F_CC-MB"/>
    <property type="match status" value="1"/>
</dbReference>
<evidence type="ECO:0000256" key="7">
    <source>
        <dbReference type="SAM" id="MobiDB-lite"/>
    </source>
</evidence>
<evidence type="ECO:0000256" key="6">
    <source>
        <dbReference type="RuleBase" id="RU003796"/>
    </source>
</evidence>
<dbReference type="InterPro" id="IPR036388">
    <property type="entry name" value="WH-like_DNA-bd_sf"/>
</dbReference>
<dbReference type="Gene3D" id="6.10.250.540">
    <property type="match status" value="1"/>
</dbReference>
<dbReference type="FunFam" id="1.10.10.10:FF:000008">
    <property type="entry name" value="E2F transcription factor 1"/>
    <property type="match status" value="1"/>
</dbReference>
<sequence length="376" mass="41684">MSATAGEDLNLPARVQQSLSRMRLNPQPPPPPPSSFCRRPHPFAFIPPPAAARTDTPNGTAPPPAAPPKFPGKSGANETIQGHSTSEAVTSPSRGAASRRGGRVHGRLKVSNHVNNGTRQLSNAGLLTKKFLRLILDAKDGTLDLNKAADVLEVQKRRIYDITNVLEGIGLIEKSTKNHIRWKGFKMLGQTDLDNQVSGLKAEVESLYAEECRLDDCIREKQELLRDIEFDSNCQRCLFLLADDITSLPRFKNKIVIAIKAPRASSIEVPDPEEDIAFPGKQFRLTVRSTTGPIDLYLLSYAHDACSKYDSQDEDVTVKRVKSLDSSAWKTNVSSKASGVEKITPADFNIEDDYWLRSDYDVHASDLWDMDYPSMR</sequence>
<dbReference type="CDD" id="cd14660">
    <property type="entry name" value="E2F_DD"/>
    <property type="match status" value="1"/>
</dbReference>
<dbReference type="PANTHER" id="PTHR12081">
    <property type="entry name" value="TRANSCRIPTION FACTOR E2F"/>
    <property type="match status" value="1"/>
</dbReference>
<dbReference type="InterPro" id="IPR037241">
    <property type="entry name" value="E2F-DP_heterodim"/>
</dbReference>
<dbReference type="SUPFAM" id="SSF46785">
    <property type="entry name" value="Winged helix' DNA-binding domain"/>
    <property type="match status" value="1"/>
</dbReference>
<evidence type="ECO:0000313" key="10">
    <source>
        <dbReference type="Proteomes" id="UP001187471"/>
    </source>
</evidence>
<evidence type="ECO:0000259" key="8">
    <source>
        <dbReference type="SMART" id="SM01372"/>
    </source>
</evidence>
<dbReference type="InterPro" id="IPR003316">
    <property type="entry name" value="E2F_WHTH_DNA-bd_dom"/>
</dbReference>
<evidence type="ECO:0000256" key="1">
    <source>
        <dbReference type="ARBA" id="ARBA00010940"/>
    </source>
</evidence>
<keyword evidence="5" id="KW-0131">Cell cycle</keyword>
<gene>
    <name evidence="9" type="ORF">RJ640_020865</name>
</gene>
<evidence type="ECO:0000313" key="9">
    <source>
        <dbReference type="EMBL" id="KAK2971459.1"/>
    </source>
</evidence>
<keyword evidence="4 6" id="KW-0804">Transcription</keyword>
<dbReference type="GO" id="GO:0090575">
    <property type="term" value="C:RNA polymerase II transcription regulator complex"/>
    <property type="evidence" value="ECO:0007669"/>
    <property type="project" value="TreeGrafter"/>
</dbReference>
<evidence type="ECO:0000256" key="5">
    <source>
        <dbReference type="ARBA" id="ARBA00023306"/>
    </source>
</evidence>